<evidence type="ECO:0008006" key="4">
    <source>
        <dbReference type="Google" id="ProtNLM"/>
    </source>
</evidence>
<dbReference type="EMBL" id="BSNU01000003">
    <property type="protein sequence ID" value="GLQ62966.1"/>
    <property type="molecule type" value="Genomic_DNA"/>
</dbReference>
<evidence type="ECO:0000256" key="1">
    <source>
        <dbReference type="SAM" id="MobiDB-lite"/>
    </source>
</evidence>
<reference evidence="3" key="1">
    <citation type="journal article" date="2019" name="Int. J. Syst. Evol. Microbiol.">
        <title>The Global Catalogue of Microorganisms (GCM) 10K type strain sequencing project: providing services to taxonomists for standard genome sequencing and annotation.</title>
        <authorList>
            <consortium name="The Broad Institute Genomics Platform"/>
            <consortium name="The Broad Institute Genome Sequencing Center for Infectious Disease"/>
            <person name="Wu L."/>
            <person name="Ma J."/>
        </authorList>
    </citation>
    <scope>NUCLEOTIDE SEQUENCE [LARGE SCALE GENOMIC DNA]</scope>
    <source>
        <strain evidence="3">NBRC 3267</strain>
    </source>
</reference>
<evidence type="ECO:0000313" key="2">
    <source>
        <dbReference type="EMBL" id="GLQ62966.1"/>
    </source>
</evidence>
<comment type="caution">
    <text evidence="2">The sequence shown here is derived from an EMBL/GenBank/DDBJ whole genome shotgun (WGS) entry which is preliminary data.</text>
</comment>
<dbReference type="AlphaFoldDB" id="A0AAV5NEV2"/>
<protein>
    <recommendedName>
        <fullName evidence="4">Transposase</fullName>
    </recommendedName>
</protein>
<name>A0AAV5NEV2_9PROT</name>
<gene>
    <name evidence="2" type="ORF">GCM10007867_18110</name>
</gene>
<feature type="region of interest" description="Disordered" evidence="1">
    <location>
        <begin position="31"/>
        <end position="53"/>
    </location>
</feature>
<evidence type="ECO:0000313" key="3">
    <source>
        <dbReference type="Proteomes" id="UP001156614"/>
    </source>
</evidence>
<proteinExistence type="predicted"/>
<keyword evidence="3" id="KW-1185">Reference proteome</keyword>
<sequence length="53" mass="5637">MEDHQRVSSVLEKIALEISALTDIIHKLGKSASRTGHGLSGPSPTASDPELKK</sequence>
<organism evidence="2 3">
    <name type="scientific">Gluconobacter cerinus</name>
    <dbReference type="NCBI Taxonomy" id="38307"/>
    <lineage>
        <taxon>Bacteria</taxon>
        <taxon>Pseudomonadati</taxon>
        <taxon>Pseudomonadota</taxon>
        <taxon>Alphaproteobacteria</taxon>
        <taxon>Acetobacterales</taxon>
        <taxon>Acetobacteraceae</taxon>
        <taxon>Gluconobacter</taxon>
    </lineage>
</organism>
<dbReference type="Proteomes" id="UP001156614">
    <property type="component" value="Unassembled WGS sequence"/>
</dbReference>
<accession>A0AAV5NEV2</accession>